<feature type="compositionally biased region" description="Basic and acidic residues" evidence="1">
    <location>
        <begin position="53"/>
        <end position="62"/>
    </location>
</feature>
<evidence type="ECO:0000256" key="1">
    <source>
        <dbReference type="SAM" id="MobiDB-lite"/>
    </source>
</evidence>
<feature type="region of interest" description="Disordered" evidence="1">
    <location>
        <begin position="42"/>
        <end position="64"/>
    </location>
</feature>
<dbReference type="Pfam" id="PF01381">
    <property type="entry name" value="HTH_3"/>
    <property type="match status" value="1"/>
</dbReference>
<evidence type="ECO:0000313" key="5">
    <source>
        <dbReference type="Proteomes" id="UP001609176"/>
    </source>
</evidence>
<dbReference type="Gene3D" id="1.10.260.40">
    <property type="entry name" value="lambda repressor-like DNA-binding domains"/>
    <property type="match status" value="1"/>
</dbReference>
<dbReference type="InterPro" id="IPR001387">
    <property type="entry name" value="Cro/C1-type_HTH"/>
</dbReference>
<dbReference type="SMART" id="SM00530">
    <property type="entry name" value="HTH_XRE"/>
    <property type="match status" value="1"/>
</dbReference>
<evidence type="ECO:0000313" key="4">
    <source>
        <dbReference type="EMBL" id="MFH5244157.1"/>
    </source>
</evidence>
<dbReference type="CDD" id="cd00093">
    <property type="entry name" value="HTH_XRE"/>
    <property type="match status" value="1"/>
</dbReference>
<reference evidence="5 6" key="1">
    <citation type="submission" date="2024-10" db="EMBL/GenBank/DDBJ databases">
        <authorList>
            <person name="Riesco R."/>
        </authorList>
    </citation>
    <scope>NUCLEOTIDE SEQUENCE [LARGE SCALE GENOMIC DNA]</scope>
    <source>
        <strain evidence="4 5">NCIMB 15448</strain>
        <strain evidence="3 6">NCIMB 15450</strain>
    </source>
</reference>
<comment type="caution">
    <text evidence="3">The sequence shown here is derived from an EMBL/GenBank/DDBJ whole genome shotgun (WGS) entry which is preliminary data.</text>
</comment>
<proteinExistence type="predicted"/>
<evidence type="ECO:0000313" key="3">
    <source>
        <dbReference type="EMBL" id="MFH5230661.1"/>
    </source>
</evidence>
<keyword evidence="6" id="KW-1185">Reference proteome</keyword>
<feature type="compositionally biased region" description="Polar residues" evidence="1">
    <location>
        <begin position="43"/>
        <end position="52"/>
    </location>
</feature>
<dbReference type="EMBL" id="JBIMSN010000084">
    <property type="protein sequence ID" value="MFH5230661.1"/>
    <property type="molecule type" value="Genomic_DNA"/>
</dbReference>
<dbReference type="Proteomes" id="UP001609219">
    <property type="component" value="Unassembled WGS sequence"/>
</dbReference>
<dbReference type="PROSITE" id="PS50943">
    <property type="entry name" value="HTH_CROC1"/>
    <property type="match status" value="1"/>
</dbReference>
<evidence type="ECO:0000313" key="6">
    <source>
        <dbReference type="Proteomes" id="UP001609219"/>
    </source>
</evidence>
<feature type="domain" description="HTH cro/C1-type" evidence="2">
    <location>
        <begin position="22"/>
        <end position="83"/>
    </location>
</feature>
<dbReference type="EMBL" id="JBIMSP010000037">
    <property type="protein sequence ID" value="MFH5244157.1"/>
    <property type="molecule type" value="Genomic_DNA"/>
</dbReference>
<dbReference type="SUPFAM" id="SSF47413">
    <property type="entry name" value="lambda repressor-like DNA-binding domains"/>
    <property type="match status" value="1"/>
</dbReference>
<dbReference type="InterPro" id="IPR010982">
    <property type="entry name" value="Lambda_DNA-bd_dom_sf"/>
</dbReference>
<gene>
    <name evidence="4" type="ORF">ACHIPV_20080</name>
    <name evidence="3" type="ORF">ACHIRB_19125</name>
</gene>
<sequence>MPRKEEGSLEWATYGYSFAERLKWIRAHRKISQEKLAELSGMHRNQISNLERNTSRERDSSADPHLSTVYELARALNVAPELLLPDTGRVPSARSAEHRGNTAFAMIEVDLTSALRQVDSRRLQSTEREIGS</sequence>
<dbReference type="RefSeq" id="WP_395125531.1">
    <property type="nucleotide sequence ID" value="NZ_JBIMSN010000084.1"/>
</dbReference>
<accession>A0ABW7K6G7</accession>
<protein>
    <submittedName>
        <fullName evidence="3">Helix-turn-helix transcriptional regulator</fullName>
    </submittedName>
</protein>
<dbReference type="Proteomes" id="UP001609176">
    <property type="component" value="Unassembled WGS sequence"/>
</dbReference>
<name>A0ABW7K6G7_9NOCA</name>
<organism evidence="3 6">
    <name type="scientific">Antrihabitans spumae</name>
    <dbReference type="NCBI Taxonomy" id="3373370"/>
    <lineage>
        <taxon>Bacteria</taxon>
        <taxon>Bacillati</taxon>
        <taxon>Actinomycetota</taxon>
        <taxon>Actinomycetes</taxon>
        <taxon>Mycobacteriales</taxon>
        <taxon>Nocardiaceae</taxon>
        <taxon>Antrihabitans</taxon>
    </lineage>
</organism>
<evidence type="ECO:0000259" key="2">
    <source>
        <dbReference type="PROSITE" id="PS50943"/>
    </source>
</evidence>